<sequence length="294" mass="34542">MVWQLLLGYLPTRRERRDATLRRKRREYFDCLPMYYNNSDADRSEEDQKMLRQILLDIPRTNPGMPLFHSDLVRRSFERILYIWAIRHPASGYVQGMNDLVTPFYVVFLADHISSGDVDQINACDVSTLEQGILDAVEADSYWCLTKLLDGIQDHYTMSQPGLQRMVYRLQGIIQRIDRALHDHLTRESVDFNQFAFRWMNCLLVRELELHAIIRLWDTYLAEEREGFDSFHVYVCAALLVTWSKELQAMGFQELIIFLQDLPTGDWDLARIQELLGQAYILKTLFNESPSHLG</sequence>
<feature type="domain" description="Rab-GAP TBC" evidence="1">
    <location>
        <begin position="1"/>
        <end position="224"/>
    </location>
</feature>
<dbReference type="SUPFAM" id="SSF47923">
    <property type="entry name" value="Ypt/Rab-GAP domain of gyp1p"/>
    <property type="match status" value="2"/>
</dbReference>
<dbReference type="PANTHER" id="PTHR22957">
    <property type="entry name" value="TBC1 DOMAIN FAMILY MEMBER GTPASE-ACTIVATING PROTEIN"/>
    <property type="match status" value="1"/>
</dbReference>
<dbReference type="Proteomes" id="UP001642464">
    <property type="component" value="Unassembled WGS sequence"/>
</dbReference>
<dbReference type="PANTHER" id="PTHR22957:SF26">
    <property type="entry name" value="LD44506P"/>
    <property type="match status" value="1"/>
</dbReference>
<dbReference type="InterPro" id="IPR035969">
    <property type="entry name" value="Rab-GAP_TBC_sf"/>
</dbReference>
<dbReference type="Gene3D" id="1.10.472.80">
    <property type="entry name" value="Ypt/Rab-GAP domain of gyp1p, domain 3"/>
    <property type="match status" value="1"/>
</dbReference>
<evidence type="ECO:0000259" key="1">
    <source>
        <dbReference type="PROSITE" id="PS50086"/>
    </source>
</evidence>
<dbReference type="PROSITE" id="PS50086">
    <property type="entry name" value="TBC_RABGAP"/>
    <property type="match status" value="1"/>
</dbReference>
<comment type="caution">
    <text evidence="2">The sequence shown here is derived from an EMBL/GenBank/DDBJ whole genome shotgun (WGS) entry which is preliminary data.</text>
</comment>
<evidence type="ECO:0000313" key="2">
    <source>
        <dbReference type="EMBL" id="CAK9028788.1"/>
    </source>
</evidence>
<reference evidence="2 3" key="1">
    <citation type="submission" date="2024-02" db="EMBL/GenBank/DDBJ databases">
        <authorList>
            <person name="Chen Y."/>
            <person name="Shah S."/>
            <person name="Dougan E. K."/>
            <person name="Thang M."/>
            <person name="Chan C."/>
        </authorList>
    </citation>
    <scope>NUCLEOTIDE SEQUENCE [LARGE SCALE GENOMIC DNA]</scope>
</reference>
<proteinExistence type="predicted"/>
<gene>
    <name evidence="2" type="ORF">SCF082_LOCUS18512</name>
</gene>
<dbReference type="Gene3D" id="1.10.8.270">
    <property type="entry name" value="putative rabgap domain of human tbc1 domain family member 14 like domains"/>
    <property type="match status" value="1"/>
</dbReference>
<dbReference type="EMBL" id="CAXAMM010012396">
    <property type="protein sequence ID" value="CAK9028788.1"/>
    <property type="molecule type" value="Genomic_DNA"/>
</dbReference>
<accession>A0ABP0KRH0</accession>
<evidence type="ECO:0000313" key="3">
    <source>
        <dbReference type="Proteomes" id="UP001642464"/>
    </source>
</evidence>
<protein>
    <submittedName>
        <fullName evidence="2">TBC1 domain family member 22B</fullName>
    </submittedName>
</protein>
<dbReference type="SMART" id="SM00164">
    <property type="entry name" value="TBC"/>
    <property type="match status" value="1"/>
</dbReference>
<dbReference type="Pfam" id="PF00566">
    <property type="entry name" value="RabGAP-TBC"/>
    <property type="match status" value="1"/>
</dbReference>
<organism evidence="2 3">
    <name type="scientific">Durusdinium trenchii</name>
    <dbReference type="NCBI Taxonomy" id="1381693"/>
    <lineage>
        <taxon>Eukaryota</taxon>
        <taxon>Sar</taxon>
        <taxon>Alveolata</taxon>
        <taxon>Dinophyceae</taxon>
        <taxon>Suessiales</taxon>
        <taxon>Symbiodiniaceae</taxon>
        <taxon>Durusdinium</taxon>
    </lineage>
</organism>
<name>A0ABP0KRH0_9DINO</name>
<keyword evidence="3" id="KW-1185">Reference proteome</keyword>
<dbReference type="InterPro" id="IPR000195">
    <property type="entry name" value="Rab-GAP-TBC_dom"/>
</dbReference>